<feature type="transmembrane region" description="Helical" evidence="1">
    <location>
        <begin position="69"/>
        <end position="89"/>
    </location>
</feature>
<dbReference type="EMBL" id="AZST01000317">
    <property type="protein sequence ID" value="KEP49830.1"/>
    <property type="molecule type" value="Genomic_DNA"/>
</dbReference>
<dbReference type="AlphaFoldDB" id="A0A074RX08"/>
<keyword evidence="1" id="KW-1133">Transmembrane helix</keyword>
<comment type="caution">
    <text evidence="2">The sequence shown here is derived from an EMBL/GenBank/DDBJ whole genome shotgun (WGS) entry which is preliminary data.</text>
</comment>
<reference evidence="2 3" key="1">
    <citation type="submission" date="2013-12" db="EMBL/GenBank/DDBJ databases">
        <authorList>
            <person name="Cubeta M."/>
            <person name="Pakala S."/>
            <person name="Fedorova N."/>
            <person name="Thomas E."/>
            <person name="Dean R."/>
            <person name="Jabaji S."/>
            <person name="Neate S."/>
            <person name="Toda T."/>
            <person name="Tavantzis S."/>
            <person name="Vilgalys R."/>
            <person name="Bharathan N."/>
            <person name="Pakala S."/>
            <person name="Losada L.S."/>
            <person name="Zafar N."/>
            <person name="Nierman W."/>
        </authorList>
    </citation>
    <scope>NUCLEOTIDE SEQUENCE [LARGE SCALE GENOMIC DNA]</scope>
    <source>
        <strain evidence="2 3">123E</strain>
    </source>
</reference>
<accession>A0A074RX08</accession>
<name>A0A074RX08_9AGAM</name>
<dbReference type="Proteomes" id="UP000027456">
    <property type="component" value="Unassembled WGS sequence"/>
</dbReference>
<evidence type="ECO:0000256" key="1">
    <source>
        <dbReference type="SAM" id="Phobius"/>
    </source>
</evidence>
<sequence>MLFELDVVGDSSGGPEAMIEPPETPGSCLPTRPEYKKARDVVATLTFLSPSQLPVDLTSRYQPHSFKMLFSRFLFIALAAVGVVAQSAYPEKGGMVKLPIKLSIRDTPSAYESAIDKLKDYQEQTTDAMAGPPSEREAKLVAITGHTLEAVKEYNNDFKSKFSLFDLSNIAKGGQMSTFGRKLYVILRSCKGIRSDALYNNVHAIGEEIDSMGDFMEQKLPKTLSALVLPAFGKYSDRVDMIVATTKTHEAAA</sequence>
<dbReference type="OrthoDB" id="3183756at2759"/>
<keyword evidence="1" id="KW-0472">Membrane</keyword>
<evidence type="ECO:0000313" key="2">
    <source>
        <dbReference type="EMBL" id="KEP49830.1"/>
    </source>
</evidence>
<organism evidence="2 3">
    <name type="scientific">Rhizoctonia solani 123E</name>
    <dbReference type="NCBI Taxonomy" id="1423351"/>
    <lineage>
        <taxon>Eukaryota</taxon>
        <taxon>Fungi</taxon>
        <taxon>Dikarya</taxon>
        <taxon>Basidiomycota</taxon>
        <taxon>Agaricomycotina</taxon>
        <taxon>Agaricomycetes</taxon>
        <taxon>Cantharellales</taxon>
        <taxon>Ceratobasidiaceae</taxon>
        <taxon>Rhizoctonia</taxon>
    </lineage>
</organism>
<evidence type="ECO:0000313" key="3">
    <source>
        <dbReference type="Proteomes" id="UP000027456"/>
    </source>
</evidence>
<dbReference type="HOGENOM" id="CLU_096181_0_0_1"/>
<proteinExistence type="predicted"/>
<protein>
    <submittedName>
        <fullName evidence="2">Putative transmembrane protein</fullName>
    </submittedName>
</protein>
<keyword evidence="1 2" id="KW-0812">Transmembrane</keyword>
<keyword evidence="3" id="KW-1185">Reference proteome</keyword>
<gene>
    <name evidence="2" type="ORF">V565_092230</name>
</gene>